<organism evidence="2 3">
    <name type="scientific">Pullulanibacillus pueri</name>
    <dbReference type="NCBI Taxonomy" id="1437324"/>
    <lineage>
        <taxon>Bacteria</taxon>
        <taxon>Bacillati</taxon>
        <taxon>Bacillota</taxon>
        <taxon>Bacilli</taxon>
        <taxon>Bacillales</taxon>
        <taxon>Sporolactobacillaceae</taxon>
        <taxon>Pullulanibacillus</taxon>
    </lineage>
</organism>
<feature type="domain" description="HMA" evidence="1">
    <location>
        <begin position="34"/>
        <end position="100"/>
    </location>
</feature>
<evidence type="ECO:0000259" key="1">
    <source>
        <dbReference type="PROSITE" id="PS50846"/>
    </source>
</evidence>
<comment type="caution">
    <text evidence="2">The sequence shown here is derived from an EMBL/GenBank/DDBJ whole genome shotgun (WGS) entry which is preliminary data.</text>
</comment>
<evidence type="ECO:0000313" key="2">
    <source>
        <dbReference type="EMBL" id="GGH76056.1"/>
    </source>
</evidence>
<sequence>MKKWLVIGLTSLALIICGVLALGERPDSTKAGENKVTFEGVDLNCHACQAKAEVALSNIIGIDSYKLHPHKHAITVSFDPEVMKADWIEKSLEASGFKAKMIKP</sequence>
<dbReference type="Gene3D" id="3.30.70.100">
    <property type="match status" value="1"/>
</dbReference>
<reference evidence="2" key="2">
    <citation type="submission" date="2020-09" db="EMBL/GenBank/DDBJ databases">
        <authorList>
            <person name="Sun Q."/>
            <person name="Zhou Y."/>
        </authorList>
    </citation>
    <scope>NUCLEOTIDE SEQUENCE</scope>
    <source>
        <strain evidence="2">CGMCC 1.12777</strain>
    </source>
</reference>
<dbReference type="InterPro" id="IPR006121">
    <property type="entry name" value="HMA_dom"/>
</dbReference>
<dbReference type="PROSITE" id="PS50846">
    <property type="entry name" value="HMA_2"/>
    <property type="match status" value="1"/>
</dbReference>
<reference evidence="2" key="1">
    <citation type="journal article" date="2014" name="Int. J. Syst. Evol. Microbiol.">
        <title>Complete genome sequence of Corynebacterium casei LMG S-19264T (=DSM 44701T), isolated from a smear-ripened cheese.</title>
        <authorList>
            <consortium name="US DOE Joint Genome Institute (JGI-PGF)"/>
            <person name="Walter F."/>
            <person name="Albersmeier A."/>
            <person name="Kalinowski J."/>
            <person name="Ruckert C."/>
        </authorList>
    </citation>
    <scope>NUCLEOTIDE SEQUENCE</scope>
    <source>
        <strain evidence="2">CGMCC 1.12777</strain>
    </source>
</reference>
<accession>A0A8J2ZTD3</accession>
<evidence type="ECO:0000313" key="3">
    <source>
        <dbReference type="Proteomes" id="UP000656813"/>
    </source>
</evidence>
<protein>
    <recommendedName>
        <fullName evidence="1">HMA domain-containing protein</fullName>
    </recommendedName>
</protein>
<dbReference type="GO" id="GO:0046872">
    <property type="term" value="F:metal ion binding"/>
    <property type="evidence" value="ECO:0007669"/>
    <property type="project" value="InterPro"/>
</dbReference>
<dbReference type="Proteomes" id="UP000656813">
    <property type="component" value="Unassembled WGS sequence"/>
</dbReference>
<dbReference type="CDD" id="cd00371">
    <property type="entry name" value="HMA"/>
    <property type="match status" value="1"/>
</dbReference>
<dbReference type="EMBL" id="BMFV01000002">
    <property type="protein sequence ID" value="GGH76056.1"/>
    <property type="molecule type" value="Genomic_DNA"/>
</dbReference>
<dbReference type="Pfam" id="PF00403">
    <property type="entry name" value="HMA"/>
    <property type="match status" value="1"/>
</dbReference>
<dbReference type="InterPro" id="IPR036163">
    <property type="entry name" value="HMA_dom_sf"/>
</dbReference>
<keyword evidence="3" id="KW-1185">Reference proteome</keyword>
<dbReference type="AlphaFoldDB" id="A0A8J2ZTD3"/>
<proteinExistence type="predicted"/>
<name>A0A8J2ZTD3_9BACL</name>
<gene>
    <name evidence="2" type="ORF">GCM10007096_05930</name>
</gene>
<dbReference type="RefSeq" id="WP_188495899.1">
    <property type="nucleotide sequence ID" value="NZ_BMFV01000002.1"/>
</dbReference>
<dbReference type="SUPFAM" id="SSF55008">
    <property type="entry name" value="HMA, heavy metal-associated domain"/>
    <property type="match status" value="1"/>
</dbReference>